<feature type="domain" description="Opioid growth factor receptor (OGFr) conserved" evidence="1">
    <location>
        <begin position="30"/>
        <end position="114"/>
    </location>
</feature>
<keyword evidence="2" id="KW-0675">Receptor</keyword>
<dbReference type="AlphaFoldDB" id="A0A1I4CJH5"/>
<dbReference type="EMBL" id="FOSV01000004">
    <property type="protein sequence ID" value="SFK81414.1"/>
    <property type="molecule type" value="Genomic_DNA"/>
</dbReference>
<dbReference type="Pfam" id="PF04664">
    <property type="entry name" value="OGFr_N"/>
    <property type="match status" value="1"/>
</dbReference>
<dbReference type="STRING" id="414703.SAMN04488125_104248"/>
<reference evidence="3" key="1">
    <citation type="submission" date="2016-10" db="EMBL/GenBank/DDBJ databases">
        <authorList>
            <person name="Varghese N."/>
            <person name="Submissions S."/>
        </authorList>
    </citation>
    <scope>NUCLEOTIDE SEQUENCE [LARGE SCALE GENOMIC DNA]</scope>
    <source>
        <strain evidence="3">CGMCC 1.6474</strain>
    </source>
</reference>
<keyword evidence="3" id="KW-1185">Reference proteome</keyword>
<dbReference type="RefSeq" id="WP_091943776.1">
    <property type="nucleotide sequence ID" value="NZ_FOSV01000004.1"/>
</dbReference>
<accession>A0A1I4CJH5</accession>
<dbReference type="Proteomes" id="UP000198804">
    <property type="component" value="Unassembled WGS sequence"/>
</dbReference>
<sequence length="163" mass="18043">MSDRIHAFLAGHGRDGAGRRLADVLAFDDARIEGVHDFIQWCFPLPEASRVVPGAPVLTQAEAEAIRADPAALDGLRAATARMARFYEATDGWLRAYDHNHLRITRILTALRDLIGRDAARDFHEAVMRRVQAAGSPVNPDSLVFWQRAVESADCARERILSS</sequence>
<evidence type="ECO:0000259" key="1">
    <source>
        <dbReference type="Pfam" id="PF04664"/>
    </source>
</evidence>
<dbReference type="GO" id="GO:0016020">
    <property type="term" value="C:membrane"/>
    <property type="evidence" value="ECO:0007669"/>
    <property type="project" value="InterPro"/>
</dbReference>
<name>A0A1I4CJH5_9HYPH</name>
<organism evidence="2 3">
    <name type="scientific">Methylorubrum salsuginis</name>
    <dbReference type="NCBI Taxonomy" id="414703"/>
    <lineage>
        <taxon>Bacteria</taxon>
        <taxon>Pseudomonadati</taxon>
        <taxon>Pseudomonadota</taxon>
        <taxon>Alphaproteobacteria</taxon>
        <taxon>Hyphomicrobiales</taxon>
        <taxon>Methylobacteriaceae</taxon>
        <taxon>Methylorubrum</taxon>
    </lineage>
</organism>
<protein>
    <submittedName>
        <fullName evidence="2">Opioid growth factor receptor (OGFr) conserved region</fullName>
    </submittedName>
</protein>
<gene>
    <name evidence="2" type="ORF">SAMN04488125_104248</name>
</gene>
<dbReference type="GO" id="GO:0038023">
    <property type="term" value="F:signaling receptor activity"/>
    <property type="evidence" value="ECO:0007669"/>
    <property type="project" value="InterPro"/>
</dbReference>
<evidence type="ECO:0000313" key="3">
    <source>
        <dbReference type="Proteomes" id="UP000198804"/>
    </source>
</evidence>
<dbReference type="InterPro" id="IPR006757">
    <property type="entry name" value="OGF_rcpt"/>
</dbReference>
<proteinExistence type="predicted"/>
<dbReference type="OrthoDB" id="273514at2"/>
<evidence type="ECO:0000313" key="2">
    <source>
        <dbReference type="EMBL" id="SFK81414.1"/>
    </source>
</evidence>